<reference evidence="4 5" key="1">
    <citation type="journal article" date="2016" name="Int. J. Syst. Evol. Microbiol.">
        <title>Lysobacter erysipheiresistens sp. nov., an antagonist of powdery mildew, isolated from tobacco-cultivated soil.</title>
        <authorList>
            <person name="Xie B."/>
            <person name="Li T."/>
            <person name="Lin X."/>
            <person name="Wang C.J."/>
            <person name="Chen Y.J."/>
            <person name="Liu W.J."/>
            <person name="Zhao Z.W."/>
        </authorList>
    </citation>
    <scope>NUCLEOTIDE SEQUENCE [LARGE SCALE GENOMIC DNA]</scope>
    <source>
        <strain evidence="4 5">RS-LYSO-3</strain>
    </source>
</reference>
<dbReference type="PANTHER" id="PTHR31736">
    <property type="match status" value="1"/>
</dbReference>
<feature type="transmembrane region" description="Helical" evidence="2">
    <location>
        <begin position="26"/>
        <end position="47"/>
    </location>
</feature>
<dbReference type="PROSITE" id="PS51318">
    <property type="entry name" value="TAT"/>
    <property type="match status" value="1"/>
</dbReference>
<dbReference type="EMBL" id="JAXGFP010000004">
    <property type="protein sequence ID" value="MEG3184020.1"/>
    <property type="molecule type" value="Genomic_DNA"/>
</dbReference>
<dbReference type="InterPro" id="IPR024535">
    <property type="entry name" value="RHGA/B-epi-like_pectate_lyase"/>
</dbReference>
<evidence type="ECO:0000256" key="2">
    <source>
        <dbReference type="SAM" id="Phobius"/>
    </source>
</evidence>
<evidence type="ECO:0000259" key="3">
    <source>
        <dbReference type="Pfam" id="PF12708"/>
    </source>
</evidence>
<proteinExistence type="predicted"/>
<evidence type="ECO:0000256" key="1">
    <source>
        <dbReference type="ARBA" id="ARBA00023157"/>
    </source>
</evidence>
<sequence length="403" mass="43696">MNRDNQAVQIVNDPTTPRRTFLRNSLLLAVPLVMGGTAFSAAAAVFVPPTRTRGTAVINVRDHGATGNGSTDDTAAFARAIAALPDTGGTVVVPEGDYLLDASRSLRLRSRMHLQLAPTARLVAKPNSLDRYYVLDVHEADDVEISGGQIVGERHQHLGTTGEWGQGIMVRGCNRVTIRDIRISDCWGDGISVAGVKVTTRTAPWRPSDDVVVANVVCTGNRRQGMSIGAVRNMKVYDSEFSNTRGIEPGCGIDIEPNKFNLDRAENIQIENCLIRGNEGNGILVYHRVKYVTIKRCQIEHNDGFGVLTMGATKGYVALNRIKHNRLDGLCVGGGTADYTVSGNYFRNNTTRNQGLVGVDATWAGTNWTAMTGLVAGRNGNQSHISVIDTATNTRINRNFYSK</sequence>
<dbReference type="InterPro" id="IPR006626">
    <property type="entry name" value="PbH1"/>
</dbReference>
<dbReference type="Proteomes" id="UP001355056">
    <property type="component" value="Unassembled WGS sequence"/>
</dbReference>
<feature type="domain" description="Rhamnogalacturonase A/B/Epimerase-like pectate lyase" evidence="3">
    <location>
        <begin position="58"/>
        <end position="272"/>
    </location>
</feature>
<dbReference type="InterPro" id="IPR011050">
    <property type="entry name" value="Pectin_lyase_fold/virulence"/>
</dbReference>
<name>A0ABU7YYI4_9GAMM</name>
<comment type="caution">
    <text evidence="4">The sequence shown here is derived from an EMBL/GenBank/DDBJ whole genome shotgun (WGS) entry which is preliminary data.</text>
</comment>
<keyword evidence="2" id="KW-1133">Transmembrane helix</keyword>
<keyword evidence="1" id="KW-1015">Disulfide bond</keyword>
<gene>
    <name evidence="4" type="ORF">SNE34_08360</name>
</gene>
<dbReference type="SMART" id="SM00710">
    <property type="entry name" value="PbH1"/>
    <property type="match status" value="8"/>
</dbReference>
<keyword evidence="5" id="KW-1185">Reference proteome</keyword>
<accession>A0ABU7YYI4</accession>
<dbReference type="RefSeq" id="WP_332616528.1">
    <property type="nucleotide sequence ID" value="NZ_JAXGFP010000004.1"/>
</dbReference>
<dbReference type="Gene3D" id="2.160.20.10">
    <property type="entry name" value="Single-stranded right-handed beta-helix, Pectin lyase-like"/>
    <property type="match status" value="1"/>
</dbReference>
<evidence type="ECO:0000313" key="5">
    <source>
        <dbReference type="Proteomes" id="UP001355056"/>
    </source>
</evidence>
<organism evidence="4 5">
    <name type="scientific">Novilysobacter erysipheiresistens</name>
    <dbReference type="NCBI Taxonomy" id="1749332"/>
    <lineage>
        <taxon>Bacteria</taxon>
        <taxon>Pseudomonadati</taxon>
        <taxon>Pseudomonadota</taxon>
        <taxon>Gammaproteobacteria</taxon>
        <taxon>Lysobacterales</taxon>
        <taxon>Lysobacteraceae</taxon>
        <taxon>Novilysobacter</taxon>
    </lineage>
</organism>
<keyword evidence="2" id="KW-0472">Membrane</keyword>
<dbReference type="InterPro" id="IPR006311">
    <property type="entry name" value="TAT_signal"/>
</dbReference>
<keyword evidence="2" id="KW-0812">Transmembrane</keyword>
<evidence type="ECO:0000313" key="4">
    <source>
        <dbReference type="EMBL" id="MEG3184020.1"/>
    </source>
</evidence>
<dbReference type="InterPro" id="IPR012334">
    <property type="entry name" value="Pectin_lyas_fold"/>
</dbReference>
<dbReference type="Pfam" id="PF12708">
    <property type="entry name" value="Pect-lyase_RHGA_epim"/>
    <property type="match status" value="1"/>
</dbReference>
<dbReference type="PANTHER" id="PTHR31736:SF19">
    <property type="entry name" value="PECTIN LYASE SUPERFAMILY PROTEIN-RELATED"/>
    <property type="match status" value="1"/>
</dbReference>
<protein>
    <submittedName>
        <fullName evidence="4">Right-handed parallel beta-helix repeat-containing protein</fullName>
    </submittedName>
</protein>
<dbReference type="SUPFAM" id="SSF51126">
    <property type="entry name" value="Pectin lyase-like"/>
    <property type="match status" value="2"/>
</dbReference>